<dbReference type="CDD" id="cd04186">
    <property type="entry name" value="GT_2_like_c"/>
    <property type="match status" value="1"/>
</dbReference>
<feature type="domain" description="Glycosyltransferase 2-like" evidence="1">
    <location>
        <begin position="17"/>
        <end position="130"/>
    </location>
</feature>
<organism evidence="2 3">
    <name type="scientific">Candidatus Nitrospira kreftii</name>
    <dbReference type="NCBI Taxonomy" id="2652173"/>
    <lineage>
        <taxon>Bacteria</taxon>
        <taxon>Pseudomonadati</taxon>
        <taxon>Nitrospirota</taxon>
        <taxon>Nitrospiria</taxon>
        <taxon>Nitrospirales</taxon>
        <taxon>Nitrospiraceae</taxon>
        <taxon>Nitrospira</taxon>
    </lineage>
</organism>
<evidence type="ECO:0000313" key="3">
    <source>
        <dbReference type="Proteomes" id="UP000593737"/>
    </source>
</evidence>
<dbReference type="Proteomes" id="UP000593737">
    <property type="component" value="Chromosome"/>
</dbReference>
<dbReference type="Gene3D" id="3.90.550.10">
    <property type="entry name" value="Spore Coat Polysaccharide Biosynthesis Protein SpsA, Chain A"/>
    <property type="match status" value="1"/>
</dbReference>
<dbReference type="Pfam" id="PF00535">
    <property type="entry name" value="Glycos_transf_2"/>
    <property type="match status" value="1"/>
</dbReference>
<evidence type="ECO:0000259" key="1">
    <source>
        <dbReference type="Pfam" id="PF00535"/>
    </source>
</evidence>
<evidence type="ECO:0000313" key="2">
    <source>
        <dbReference type="EMBL" id="QPD04102.1"/>
    </source>
</evidence>
<dbReference type="PANTHER" id="PTHR43179:SF7">
    <property type="entry name" value="RHAMNOSYLTRANSFERASE WBBL"/>
    <property type="match status" value="1"/>
</dbReference>
<name>A0A7S8FE20_9BACT</name>
<dbReference type="EMBL" id="CP047423">
    <property type="protein sequence ID" value="QPD04102.1"/>
    <property type="molecule type" value="Genomic_DNA"/>
</dbReference>
<dbReference type="InterPro" id="IPR029044">
    <property type="entry name" value="Nucleotide-diphossugar_trans"/>
</dbReference>
<sequence>MTMPESTTPQSSIIDLSIAIVSYNTRRLMLDCLRSVFESTQVIQFEIIVVDNHSTDATVEAVRTSYPMVQIIANPQNRGFSKAVNQALEISSGRYLLMLNSDTRLHPRALDHMVTCLDREPDIGAVGCKQWTEDGRMYQSCFPFPSVRDHLTYAAFFRRCAPGLQGALASKLAIDCSQPQDVDWINGACLMVRRDLMKACGGLDEGYFMYFEDIDLCRAIRQKGYRIRHMADADVTHLIGRSGEGHREQLNLVWEFSRIRYVEKNFPLCTRWIMKTWIATGAIARLISTVIDSKSTAQGTAFATTLSIISRILTGKRWIESELAWNRQGRG</sequence>
<gene>
    <name evidence="2" type="ORF">Nkreftii_001876</name>
</gene>
<dbReference type="SUPFAM" id="SSF53448">
    <property type="entry name" value="Nucleotide-diphospho-sugar transferases"/>
    <property type="match status" value="1"/>
</dbReference>
<dbReference type="AlphaFoldDB" id="A0A7S8FE20"/>
<proteinExistence type="predicted"/>
<reference evidence="2 3" key="1">
    <citation type="journal article" date="2020" name="ISME J.">
        <title>Enrichment and physiological characterization of a novel comammox Nitrospira indicates ammonium inhibition of complete nitrification.</title>
        <authorList>
            <person name="Sakoula D."/>
            <person name="Koch H."/>
            <person name="Frank J."/>
            <person name="Jetten M.S.M."/>
            <person name="van Kessel M.A.H.J."/>
            <person name="Lucker S."/>
        </authorList>
    </citation>
    <scope>NUCLEOTIDE SEQUENCE [LARGE SCALE GENOMIC DNA]</scope>
    <source>
        <strain evidence="2">Comreactor17</strain>
    </source>
</reference>
<accession>A0A7S8FE20</accession>
<dbReference type="PANTHER" id="PTHR43179">
    <property type="entry name" value="RHAMNOSYLTRANSFERASE WBBL"/>
    <property type="match status" value="1"/>
</dbReference>
<dbReference type="KEGG" id="nkf:Nkreftii_001876"/>
<protein>
    <recommendedName>
        <fullName evidence="1">Glycosyltransferase 2-like domain-containing protein</fullName>
    </recommendedName>
</protein>
<dbReference type="InterPro" id="IPR001173">
    <property type="entry name" value="Glyco_trans_2-like"/>
</dbReference>